<dbReference type="Pfam" id="PF04082">
    <property type="entry name" value="Fungal_trans"/>
    <property type="match status" value="1"/>
</dbReference>
<feature type="compositionally biased region" description="Basic and acidic residues" evidence="7">
    <location>
        <begin position="95"/>
        <end position="106"/>
    </location>
</feature>
<dbReference type="RefSeq" id="XP_024706574.1">
    <property type="nucleotide sequence ID" value="XM_024842582.1"/>
</dbReference>
<dbReference type="SMART" id="SM00906">
    <property type="entry name" value="Fungal_trans"/>
    <property type="match status" value="1"/>
</dbReference>
<dbReference type="PROSITE" id="PS50048">
    <property type="entry name" value="ZN2_CY6_FUNGAL_2"/>
    <property type="match status" value="1"/>
</dbReference>
<evidence type="ECO:0000256" key="7">
    <source>
        <dbReference type="SAM" id="MobiDB-lite"/>
    </source>
</evidence>
<keyword evidence="2" id="KW-0862">Zinc</keyword>
<dbReference type="InterPro" id="IPR001138">
    <property type="entry name" value="Zn2Cys6_DnaBD"/>
</dbReference>
<evidence type="ECO:0000256" key="4">
    <source>
        <dbReference type="ARBA" id="ARBA00023125"/>
    </source>
</evidence>
<dbReference type="PANTHER" id="PTHR31944:SF131">
    <property type="entry name" value="HEME-RESPONSIVE ZINC FINGER TRANSCRIPTION FACTOR HAP1"/>
    <property type="match status" value="1"/>
</dbReference>
<comment type="caution">
    <text evidence="9">The sequence shown here is derived from an EMBL/GenBank/DDBJ whole genome shotgun (WGS) entry which is preliminary data.</text>
</comment>
<dbReference type="InterPro" id="IPR036864">
    <property type="entry name" value="Zn2-C6_fun-type_DNA-bd_sf"/>
</dbReference>
<sequence length="761" mass="85457">MDPMKQLESSKKSIMRVNQQGRIRPCRTVGQTLSCAPCRRRKVKCDRLHPCGQCIKQDIGDSCYYPGKPAASLVASVQRRSAGGASALHLSPEAPRPESRVTENARPDTLTSLRSTLENGGAPIQGSRVNSRPVAARNDSIVTGTFPVGRTATQSLPAEPNAFSSFSHRGKDHKTRYFGKSHWSTTLDMFPDLKAHLQKYSEEKHKETHHKFDEYLTMKRLKHDMRTQSKTDPDVARYPSVQQLEELVPNRSLADSLVDLYFSSFETTFRILHKPQFMSEYNNYWDPERLSGCRSSRTLFVAKLLALMACSSNFYEHQSAEERDNSQVSISARTWFAEVVSWIQSTTGYARLNLDMIQIKCLMVLGGQAVAYEGDLAWMTAGSLVREAITMGLHTDPSNFPRVSPYMAEMRRRIWLTVVELDLQSALQNGTPMGISWDEMDVSLPCNIDDQDLQPDSIEPPVSSPISTTTRTSFQLILARSLQARMTIAKCVSNIRSTLDYQEVLSLSNELTNEMSNIPLALRSEEATEGTGYSTFQRSFYLFLIYRSLLALHRPFFLSLADTGNPTFEYSRRLCVQASTALLAQLETSDLDAQAFAVTNQSYPHLLRLRGGMFRDDMFHAAATLCFELCLQANDARIPSLPGSRTSFIDYGTSYHVSSLWQSIENAIQYFEFKVRAEKQGCKALMFLHLIVTSARNHNARTGNNAVVNLDDACPQASRRCRELLLADTNNAHDGTTHERPDYADVCIQRDGSGQMLIASK</sequence>
<dbReference type="GO" id="GO:0006351">
    <property type="term" value="P:DNA-templated transcription"/>
    <property type="evidence" value="ECO:0007669"/>
    <property type="project" value="InterPro"/>
</dbReference>
<dbReference type="STRING" id="1392250.A0A2I2GEJ0"/>
<evidence type="ECO:0000256" key="1">
    <source>
        <dbReference type="ARBA" id="ARBA00022723"/>
    </source>
</evidence>
<evidence type="ECO:0000313" key="9">
    <source>
        <dbReference type="EMBL" id="PLB51272.1"/>
    </source>
</evidence>
<keyword evidence="3" id="KW-0805">Transcription regulation</keyword>
<dbReference type="Proteomes" id="UP000234275">
    <property type="component" value="Unassembled WGS sequence"/>
</dbReference>
<gene>
    <name evidence="9" type="ORF">P170DRAFT_163680</name>
</gene>
<protein>
    <recommendedName>
        <fullName evidence="8">Zn(2)-C6 fungal-type domain-containing protein</fullName>
    </recommendedName>
</protein>
<feature type="domain" description="Zn(2)-C6 fungal-type" evidence="8">
    <location>
        <begin position="34"/>
        <end position="65"/>
    </location>
</feature>
<dbReference type="CDD" id="cd00067">
    <property type="entry name" value="GAL4"/>
    <property type="match status" value="1"/>
</dbReference>
<keyword evidence="10" id="KW-1185">Reference proteome</keyword>
<organism evidence="9 10">
    <name type="scientific">Aspergillus steynii IBT 23096</name>
    <dbReference type="NCBI Taxonomy" id="1392250"/>
    <lineage>
        <taxon>Eukaryota</taxon>
        <taxon>Fungi</taxon>
        <taxon>Dikarya</taxon>
        <taxon>Ascomycota</taxon>
        <taxon>Pezizomycotina</taxon>
        <taxon>Eurotiomycetes</taxon>
        <taxon>Eurotiomycetidae</taxon>
        <taxon>Eurotiales</taxon>
        <taxon>Aspergillaceae</taxon>
        <taxon>Aspergillus</taxon>
        <taxon>Aspergillus subgen. Circumdati</taxon>
    </lineage>
</organism>
<dbReference type="Pfam" id="PF00172">
    <property type="entry name" value="Zn_clus"/>
    <property type="match status" value="1"/>
</dbReference>
<evidence type="ECO:0000256" key="2">
    <source>
        <dbReference type="ARBA" id="ARBA00022833"/>
    </source>
</evidence>
<evidence type="ECO:0000256" key="3">
    <source>
        <dbReference type="ARBA" id="ARBA00023015"/>
    </source>
</evidence>
<reference evidence="9 10" key="1">
    <citation type="submission" date="2016-12" db="EMBL/GenBank/DDBJ databases">
        <title>The genomes of Aspergillus section Nigri reveals drivers in fungal speciation.</title>
        <authorList>
            <consortium name="DOE Joint Genome Institute"/>
            <person name="Vesth T.C."/>
            <person name="Nybo J."/>
            <person name="Theobald S."/>
            <person name="Brandl J."/>
            <person name="Frisvad J.C."/>
            <person name="Nielsen K.F."/>
            <person name="Lyhne E.K."/>
            <person name="Kogle M.E."/>
            <person name="Kuo A."/>
            <person name="Riley R."/>
            <person name="Clum A."/>
            <person name="Nolan M."/>
            <person name="Lipzen A."/>
            <person name="Salamov A."/>
            <person name="Henrissat B."/>
            <person name="Wiebenga A."/>
            <person name="De Vries R.P."/>
            <person name="Grigoriev I.V."/>
            <person name="Mortensen U.H."/>
            <person name="Andersen M.R."/>
            <person name="Baker S.E."/>
        </authorList>
    </citation>
    <scope>NUCLEOTIDE SEQUENCE [LARGE SCALE GENOMIC DNA]</scope>
    <source>
        <strain evidence="9 10">IBT 23096</strain>
    </source>
</reference>
<dbReference type="GO" id="GO:0001228">
    <property type="term" value="F:DNA-binding transcription activator activity, RNA polymerase II-specific"/>
    <property type="evidence" value="ECO:0007669"/>
    <property type="project" value="TreeGrafter"/>
</dbReference>
<proteinExistence type="predicted"/>
<dbReference type="EMBL" id="MSFO01000003">
    <property type="protein sequence ID" value="PLB51272.1"/>
    <property type="molecule type" value="Genomic_DNA"/>
</dbReference>
<dbReference type="InterPro" id="IPR007219">
    <property type="entry name" value="XnlR_reg_dom"/>
</dbReference>
<dbReference type="PROSITE" id="PS00463">
    <property type="entry name" value="ZN2_CY6_FUNGAL_1"/>
    <property type="match status" value="1"/>
</dbReference>
<evidence type="ECO:0000256" key="5">
    <source>
        <dbReference type="ARBA" id="ARBA00023163"/>
    </source>
</evidence>
<dbReference type="CDD" id="cd12148">
    <property type="entry name" value="fungal_TF_MHR"/>
    <property type="match status" value="1"/>
</dbReference>
<dbReference type="VEuPathDB" id="FungiDB:P170DRAFT_163680"/>
<dbReference type="GO" id="GO:0008270">
    <property type="term" value="F:zinc ion binding"/>
    <property type="evidence" value="ECO:0007669"/>
    <property type="project" value="InterPro"/>
</dbReference>
<feature type="region of interest" description="Disordered" evidence="7">
    <location>
        <begin position="84"/>
        <end position="135"/>
    </location>
</feature>
<evidence type="ECO:0000313" key="10">
    <source>
        <dbReference type="Proteomes" id="UP000234275"/>
    </source>
</evidence>
<dbReference type="GO" id="GO:0005634">
    <property type="term" value="C:nucleus"/>
    <property type="evidence" value="ECO:0007669"/>
    <property type="project" value="TreeGrafter"/>
</dbReference>
<dbReference type="SMART" id="SM00066">
    <property type="entry name" value="GAL4"/>
    <property type="match status" value="1"/>
</dbReference>
<feature type="compositionally biased region" description="Polar residues" evidence="7">
    <location>
        <begin position="109"/>
        <end position="118"/>
    </location>
</feature>
<dbReference type="GO" id="GO:0000978">
    <property type="term" value="F:RNA polymerase II cis-regulatory region sequence-specific DNA binding"/>
    <property type="evidence" value="ECO:0007669"/>
    <property type="project" value="TreeGrafter"/>
</dbReference>
<keyword evidence="6" id="KW-0539">Nucleus</keyword>
<dbReference type="SUPFAM" id="SSF57701">
    <property type="entry name" value="Zn2/Cys6 DNA-binding domain"/>
    <property type="match status" value="1"/>
</dbReference>
<name>A0A2I2GEJ0_9EURO</name>
<evidence type="ECO:0000259" key="8">
    <source>
        <dbReference type="PROSITE" id="PS50048"/>
    </source>
</evidence>
<dbReference type="OrthoDB" id="4337792at2759"/>
<keyword evidence="5" id="KW-0804">Transcription</keyword>
<keyword evidence="4" id="KW-0238">DNA-binding</keyword>
<dbReference type="InterPro" id="IPR051430">
    <property type="entry name" value="Fungal_TF_Env_Response"/>
</dbReference>
<keyword evidence="1" id="KW-0479">Metal-binding</keyword>
<dbReference type="AlphaFoldDB" id="A0A2I2GEJ0"/>
<dbReference type="GeneID" id="36550279"/>
<dbReference type="PANTHER" id="PTHR31944">
    <property type="entry name" value="HEME-RESPONSIVE ZINC FINGER TRANSCRIPTION FACTOR HAP1"/>
    <property type="match status" value="1"/>
</dbReference>
<dbReference type="Gene3D" id="4.10.240.10">
    <property type="entry name" value="Zn(2)-C6 fungal-type DNA-binding domain"/>
    <property type="match status" value="1"/>
</dbReference>
<evidence type="ECO:0000256" key="6">
    <source>
        <dbReference type="ARBA" id="ARBA00023242"/>
    </source>
</evidence>
<accession>A0A2I2GEJ0</accession>